<feature type="transmembrane region" description="Helical" evidence="8">
    <location>
        <begin position="12"/>
        <end position="35"/>
    </location>
</feature>
<protein>
    <submittedName>
        <fullName evidence="9">H(+)-transporting two-sector ATPase</fullName>
    </submittedName>
</protein>
<feature type="transmembrane region" description="Helical" evidence="8">
    <location>
        <begin position="47"/>
        <end position="66"/>
    </location>
</feature>
<feature type="transmembrane region" description="Helical" evidence="8">
    <location>
        <begin position="129"/>
        <end position="152"/>
    </location>
</feature>
<proteinExistence type="predicted"/>
<feature type="transmembrane region" description="Helical" evidence="8">
    <location>
        <begin position="195"/>
        <end position="215"/>
    </location>
</feature>
<feature type="transmembrane region" description="Helical" evidence="8">
    <location>
        <begin position="316"/>
        <end position="347"/>
    </location>
</feature>
<comment type="subcellular location">
    <subcellularLocation>
        <location evidence="1">Cell membrane</location>
        <topology evidence="1">Multi-pass membrane protein</topology>
    </subcellularLocation>
</comment>
<accession>F1YNR1</accession>
<evidence type="ECO:0000256" key="1">
    <source>
        <dbReference type="ARBA" id="ARBA00004651"/>
    </source>
</evidence>
<name>F1YNR1_9ACTN</name>
<dbReference type="OrthoDB" id="9810952at2"/>
<dbReference type="PANTHER" id="PTHR32024:SF1">
    <property type="entry name" value="KTR SYSTEM POTASSIUM UPTAKE PROTEIN B"/>
    <property type="match status" value="1"/>
</dbReference>
<evidence type="ECO:0000256" key="8">
    <source>
        <dbReference type="SAM" id="Phobius"/>
    </source>
</evidence>
<reference evidence="9 10" key="1">
    <citation type="journal article" date="2011" name="J. Bacteriol.">
        <title>Draft Genome Sequence of Gordonia neofelifaecis NRRL B-59395, a Cholesterol-Degrading Actinomycete.</title>
        <authorList>
            <person name="Ge F."/>
            <person name="Li W."/>
            <person name="Chen G."/>
            <person name="Liu Y."/>
            <person name="Zhang G."/>
            <person name="Yong B."/>
            <person name="Wang Q."/>
            <person name="Wang N."/>
            <person name="Huang Z."/>
            <person name="Li W."/>
            <person name="Wang J."/>
            <person name="Wu C."/>
            <person name="Xie Q."/>
            <person name="Liu G."/>
        </authorList>
    </citation>
    <scope>NUCLEOTIDE SEQUENCE [LARGE SCALE GENOMIC DNA]</scope>
    <source>
        <strain evidence="9 10">NRRL B-59395</strain>
    </source>
</reference>
<evidence type="ECO:0000256" key="3">
    <source>
        <dbReference type="ARBA" id="ARBA00022475"/>
    </source>
</evidence>
<evidence type="ECO:0000313" key="9">
    <source>
        <dbReference type="EMBL" id="EGD53668.1"/>
    </source>
</evidence>
<organism evidence="9 10">
    <name type="scientific">Gordonia neofelifaecis NRRL B-59395</name>
    <dbReference type="NCBI Taxonomy" id="644548"/>
    <lineage>
        <taxon>Bacteria</taxon>
        <taxon>Bacillati</taxon>
        <taxon>Actinomycetota</taxon>
        <taxon>Actinomycetes</taxon>
        <taxon>Mycobacteriales</taxon>
        <taxon>Gordoniaceae</taxon>
        <taxon>Gordonia</taxon>
    </lineage>
</organism>
<keyword evidence="10" id="KW-1185">Reference proteome</keyword>
<keyword evidence="4 8" id="KW-0812">Transmembrane</keyword>
<dbReference type="STRING" id="644548.SCNU_17787"/>
<feature type="transmembrane region" description="Helical" evidence="8">
    <location>
        <begin position="368"/>
        <end position="389"/>
    </location>
</feature>
<dbReference type="AlphaFoldDB" id="F1YNR1"/>
<evidence type="ECO:0000313" key="10">
    <source>
        <dbReference type="Proteomes" id="UP000035065"/>
    </source>
</evidence>
<evidence type="ECO:0000256" key="7">
    <source>
        <dbReference type="ARBA" id="ARBA00023136"/>
    </source>
</evidence>
<comment type="caution">
    <text evidence="9">The sequence shown here is derived from an EMBL/GenBank/DDBJ whole genome shotgun (WGS) entry which is preliminary data.</text>
</comment>
<keyword evidence="6" id="KW-0406">Ion transport</keyword>
<dbReference type="Proteomes" id="UP000035065">
    <property type="component" value="Unassembled WGS sequence"/>
</dbReference>
<dbReference type="InterPro" id="IPR003445">
    <property type="entry name" value="Cat_transpt"/>
</dbReference>
<dbReference type="GO" id="GO:0008324">
    <property type="term" value="F:monoatomic cation transmembrane transporter activity"/>
    <property type="evidence" value="ECO:0007669"/>
    <property type="project" value="InterPro"/>
</dbReference>
<keyword evidence="2" id="KW-0813">Transport</keyword>
<evidence type="ECO:0000256" key="4">
    <source>
        <dbReference type="ARBA" id="ARBA00022692"/>
    </source>
</evidence>
<evidence type="ECO:0000256" key="5">
    <source>
        <dbReference type="ARBA" id="ARBA00022989"/>
    </source>
</evidence>
<dbReference type="eggNOG" id="COG0168">
    <property type="taxonomic scope" value="Bacteria"/>
</dbReference>
<gene>
    <name evidence="9" type="ORF">SCNU_17787</name>
</gene>
<dbReference type="RefSeq" id="WP_009680750.1">
    <property type="nucleotide sequence ID" value="NZ_AEUD01000019.1"/>
</dbReference>
<dbReference type="GO" id="GO:0030001">
    <property type="term" value="P:metal ion transport"/>
    <property type="evidence" value="ECO:0007669"/>
    <property type="project" value="UniProtKB-ARBA"/>
</dbReference>
<dbReference type="PANTHER" id="PTHR32024">
    <property type="entry name" value="TRK SYSTEM POTASSIUM UPTAKE PROTEIN TRKG-RELATED"/>
    <property type="match status" value="1"/>
</dbReference>
<feature type="transmembrane region" description="Helical" evidence="8">
    <location>
        <begin position="424"/>
        <end position="446"/>
    </location>
</feature>
<keyword evidence="5 8" id="KW-1133">Transmembrane helix</keyword>
<dbReference type="EMBL" id="AEUD01000019">
    <property type="protein sequence ID" value="EGD53668.1"/>
    <property type="molecule type" value="Genomic_DNA"/>
</dbReference>
<feature type="transmembrane region" description="Helical" evidence="8">
    <location>
        <begin position="243"/>
        <end position="265"/>
    </location>
</feature>
<feature type="transmembrane region" description="Helical" evidence="8">
    <location>
        <begin position="78"/>
        <end position="102"/>
    </location>
</feature>
<evidence type="ECO:0000256" key="2">
    <source>
        <dbReference type="ARBA" id="ARBA00022448"/>
    </source>
</evidence>
<keyword evidence="7 8" id="KW-0472">Membrane</keyword>
<sequence>MSKLARRQAPALRPAGLIVAGFILVIMVGALLLTLPMSSADGTGTGLVTALFTATSATCVTGLIVVDTATHWSTFGEIVILALIQIGGLGVMSLAALLGLLVMRRVGLRTQMAARAETKSVEFGDGRRVILRVIGTSLVVEAVIAAVLTVRFAVGYGQGLVHSAYLGVFHAISAFNNAGFALYSDNLVGFVGDPWIILPISAGLVIGGIGFPVIFELRRAFRRVRGRAAHPDRKTPARPWFSLHVRMTLIVYGALAVIGVVVLTASEWRNPGTLGPLGFSDKLLAGLFSGLSPRTAGFNSIDVAAMHPSSLLVTDVLMFIGGGSAGTAGGIKVTTFAILGYVILSEIRGEPTVHAMRRRISPEVQRQAVTVALLGVGAVMLVALALMYLTDFRLDAILIETVSAFATVGLSTGITPSIPAAGQLLLAALMLLGRLGPITLASALALRERVRRFERPEERPIVG</sequence>
<dbReference type="GO" id="GO:0005886">
    <property type="term" value="C:plasma membrane"/>
    <property type="evidence" value="ECO:0007669"/>
    <property type="project" value="UniProtKB-SubCell"/>
</dbReference>
<keyword evidence="3" id="KW-1003">Cell membrane</keyword>
<evidence type="ECO:0000256" key="6">
    <source>
        <dbReference type="ARBA" id="ARBA00023065"/>
    </source>
</evidence>
<dbReference type="Pfam" id="PF02386">
    <property type="entry name" value="TrkH"/>
    <property type="match status" value="1"/>
</dbReference>